<proteinExistence type="predicted"/>
<name>A0A0S4XQ36_9BACT</name>
<dbReference type="GO" id="GO:0016758">
    <property type="term" value="F:hexosyltransferase activity"/>
    <property type="evidence" value="ECO:0007669"/>
    <property type="project" value="TreeGrafter"/>
</dbReference>
<dbReference type="EMBL" id="FAXN01000087">
    <property type="protein sequence ID" value="CUV66439.1"/>
    <property type="molecule type" value="Genomic_DNA"/>
</dbReference>
<dbReference type="EC" id="2.4.1.-" evidence="3"/>
<dbReference type="CDD" id="cd06533">
    <property type="entry name" value="Glyco_transf_WecG_TagA"/>
    <property type="match status" value="1"/>
</dbReference>
<evidence type="ECO:0000256" key="2">
    <source>
        <dbReference type="ARBA" id="ARBA00022679"/>
    </source>
</evidence>
<keyword evidence="2 3" id="KW-0808">Transferase</keyword>
<evidence type="ECO:0000313" key="3">
    <source>
        <dbReference type="EMBL" id="CUV66439.1"/>
    </source>
</evidence>
<accession>A0A0S4XQ36</accession>
<protein>
    <submittedName>
        <fullName evidence="3">Putative UDP-N-acetyl-D-mannosaminuronic acid transferase (UDP-ManNAcA transferase)</fullName>
        <ecNumber evidence="3">2.4.1.-</ecNumber>
    </submittedName>
</protein>
<dbReference type="Pfam" id="PF03808">
    <property type="entry name" value="Glyco_tran_WecG"/>
    <property type="match status" value="1"/>
</dbReference>
<organism evidence="3">
    <name type="scientific">Sulfurovum sp. enrichment culture clone C5</name>
    <dbReference type="NCBI Taxonomy" id="497650"/>
    <lineage>
        <taxon>Bacteria</taxon>
        <taxon>Pseudomonadati</taxon>
        <taxon>Campylobacterota</taxon>
        <taxon>Epsilonproteobacteria</taxon>
        <taxon>Campylobacterales</taxon>
        <taxon>Sulfurovaceae</taxon>
        <taxon>Sulfurovum</taxon>
        <taxon>environmental samples</taxon>
    </lineage>
</organism>
<reference evidence="3" key="1">
    <citation type="submission" date="2015-11" db="EMBL/GenBank/DDBJ databases">
        <authorList>
            <person name="Zhang Y."/>
            <person name="Guo Z."/>
        </authorList>
    </citation>
    <scope>NUCLEOTIDE SEQUENCE</scope>
    <source>
        <strain evidence="3">BN30871</strain>
    </source>
</reference>
<sequence length="230" mass="26535">MKNSIVNHYKIHAFKDRDQFLDQIKDEHKILVAMNAEKILKDDERLREIVNRNIGYPDGIGAVMALRKKGLDAVKIPGAEFWLDIIGRYKDEKSFYLIGSSQEVIERTVDKLQEQFPDINIVGYRDGFLKDDDKEILKKALITLKPDIVFVAQGSPRQEFLMDELMGVHSALYMGLGGSFDVYCGFKKRAPKLFINLGLEWFYRLLKEPTRIGRQMVLGKFLALLFFGKL</sequence>
<evidence type="ECO:0000256" key="1">
    <source>
        <dbReference type="ARBA" id="ARBA00022676"/>
    </source>
</evidence>
<dbReference type="InterPro" id="IPR004629">
    <property type="entry name" value="WecG_TagA_CpsF"/>
</dbReference>
<keyword evidence="1 3" id="KW-0328">Glycosyltransferase</keyword>
<dbReference type="PANTHER" id="PTHR34136:SF1">
    <property type="entry name" value="UDP-N-ACETYL-D-MANNOSAMINURONIC ACID TRANSFERASE"/>
    <property type="match status" value="1"/>
</dbReference>
<dbReference type="PANTHER" id="PTHR34136">
    <property type="match status" value="1"/>
</dbReference>
<dbReference type="AlphaFoldDB" id="A0A0S4XQ36"/>
<dbReference type="NCBIfam" id="TIGR00696">
    <property type="entry name" value="wecG_tagA_cpsF"/>
    <property type="match status" value="1"/>
</dbReference>
<gene>
    <name evidence="3" type="ORF">BN3087_820028</name>
</gene>